<gene>
    <name evidence="3" type="ORF">FIA58_004905</name>
</gene>
<dbReference type="RefSeq" id="WP_140960696.1">
    <property type="nucleotide sequence ID" value="NZ_VEVQ02000003.1"/>
</dbReference>
<evidence type="ECO:0000256" key="1">
    <source>
        <dbReference type="ARBA" id="ARBA00007227"/>
    </source>
</evidence>
<dbReference type="Proteomes" id="UP000817854">
    <property type="component" value="Unassembled WGS sequence"/>
</dbReference>
<dbReference type="PROSITE" id="PS50943">
    <property type="entry name" value="HTH_CROC1"/>
    <property type="match status" value="1"/>
</dbReference>
<dbReference type="SUPFAM" id="SSF47413">
    <property type="entry name" value="lambda repressor-like DNA-binding domains"/>
    <property type="match status" value="1"/>
</dbReference>
<comment type="similarity">
    <text evidence="1">Belongs to the short-chain fatty acyl-CoA assimilation regulator (ScfR) family.</text>
</comment>
<accession>A0ABX0IMI9</accession>
<dbReference type="EMBL" id="VEVQ02000003">
    <property type="protein sequence ID" value="NHN25012.1"/>
    <property type="molecule type" value="Genomic_DNA"/>
</dbReference>
<dbReference type="InterPro" id="IPR010359">
    <property type="entry name" value="IrrE_HExxH"/>
</dbReference>
<dbReference type="CDD" id="cd00093">
    <property type="entry name" value="HTH_XRE"/>
    <property type="match status" value="1"/>
</dbReference>
<sequence>MATVNEFYTDIAFHPGETLAEKLEELKMGPKEFAIRTGKPEKTIIAIIKGDSSITPEMAVLFESVLKIPASFWIKRQFSFDEYKAREKRALVIEEAKDWAKYFPIADMVKCGWLNAKTKAEEKVAELFHFFGVSSPDAWKDYFFNQQLKVAFRISLAHTKEPYAISAWIRQGEIQASHLQCGEYSEAKFKKALKEIKTIMATQPNDFFEQLQQICLACGVKVVYTPCIKKAPLSGATRWIDDNPLIQLTGRYKQNDRFWFTFFHEAGHILLHGKKDIFLEDIEYSDADLEKEAQANEFAVEWTFSKEQEEEVLNAIPLTIKSIQEFAKKFNTHPAMIIGRFHKKELLHYSKGRDFFVKLDFSDN</sequence>
<organism evidence="3 4">
    <name type="scientific">Flavobacterium jejuense</name>
    <dbReference type="NCBI Taxonomy" id="1544455"/>
    <lineage>
        <taxon>Bacteria</taxon>
        <taxon>Pseudomonadati</taxon>
        <taxon>Bacteroidota</taxon>
        <taxon>Flavobacteriia</taxon>
        <taxon>Flavobacteriales</taxon>
        <taxon>Flavobacteriaceae</taxon>
        <taxon>Flavobacterium</taxon>
    </lineage>
</organism>
<evidence type="ECO:0000313" key="4">
    <source>
        <dbReference type="Proteomes" id="UP000817854"/>
    </source>
</evidence>
<dbReference type="Gene3D" id="1.10.260.40">
    <property type="entry name" value="lambda repressor-like DNA-binding domains"/>
    <property type="match status" value="1"/>
</dbReference>
<name>A0ABX0IMI9_9FLAO</name>
<reference evidence="3" key="1">
    <citation type="submission" date="2019-05" db="EMBL/GenBank/DDBJ databases">
        <authorList>
            <person name="Lianzixin W."/>
        </authorList>
    </citation>
    <scope>NUCLEOTIDE SEQUENCE</scope>
    <source>
        <strain evidence="3">EC11</strain>
    </source>
</reference>
<evidence type="ECO:0000313" key="3">
    <source>
        <dbReference type="EMBL" id="NHN25012.1"/>
    </source>
</evidence>
<dbReference type="Gene3D" id="1.10.10.2910">
    <property type="match status" value="1"/>
</dbReference>
<proteinExistence type="inferred from homology"/>
<dbReference type="InterPro" id="IPR001387">
    <property type="entry name" value="Cro/C1-type_HTH"/>
</dbReference>
<dbReference type="InterPro" id="IPR010982">
    <property type="entry name" value="Lambda_DNA-bd_dom_sf"/>
</dbReference>
<dbReference type="Pfam" id="PF06114">
    <property type="entry name" value="Peptidase_M78"/>
    <property type="match status" value="1"/>
</dbReference>
<reference evidence="3" key="2">
    <citation type="submission" date="2020-02" db="EMBL/GenBank/DDBJ databases">
        <title>Flavobacterium profundi sp. nov., isolated from a deep-sea seamount.</title>
        <authorList>
            <person name="Zhang D.-C."/>
        </authorList>
    </citation>
    <scope>NUCLEOTIDE SEQUENCE</scope>
    <source>
        <strain evidence="3">EC11</strain>
    </source>
</reference>
<comment type="caution">
    <text evidence="3">The sequence shown here is derived from an EMBL/GenBank/DDBJ whole genome shotgun (WGS) entry which is preliminary data.</text>
</comment>
<keyword evidence="4" id="KW-1185">Reference proteome</keyword>
<feature type="domain" description="HTH cro/C1-type" evidence="2">
    <location>
        <begin position="19"/>
        <end position="73"/>
    </location>
</feature>
<evidence type="ECO:0000259" key="2">
    <source>
        <dbReference type="PROSITE" id="PS50943"/>
    </source>
</evidence>
<protein>
    <submittedName>
        <fullName evidence="3">ImmA/IrrE family metallo-endopeptidase</fullName>
    </submittedName>
</protein>
<dbReference type="SMART" id="SM00530">
    <property type="entry name" value="HTH_XRE"/>
    <property type="match status" value="1"/>
</dbReference>